<evidence type="ECO:0000256" key="2">
    <source>
        <dbReference type="ARBA" id="ARBA00023054"/>
    </source>
</evidence>
<protein>
    <recommendedName>
        <fullName evidence="7">Protein FAM161A</fullName>
    </recommendedName>
</protein>
<dbReference type="GO" id="GO:0005856">
    <property type="term" value="C:cytoskeleton"/>
    <property type="evidence" value="ECO:0007669"/>
    <property type="project" value="UniProtKB-ARBA"/>
</dbReference>
<evidence type="ECO:0000256" key="3">
    <source>
        <dbReference type="SAM" id="Coils"/>
    </source>
</evidence>
<dbReference type="InterPro" id="IPR019579">
    <property type="entry name" value="FAM161A/B"/>
</dbReference>
<feature type="compositionally biased region" description="Acidic residues" evidence="4">
    <location>
        <begin position="759"/>
        <end position="773"/>
    </location>
</feature>
<organism evidence="5 6">
    <name type="scientific">Strongylocentrotus purpuratus</name>
    <name type="common">Purple sea urchin</name>
    <dbReference type="NCBI Taxonomy" id="7668"/>
    <lineage>
        <taxon>Eukaryota</taxon>
        <taxon>Metazoa</taxon>
        <taxon>Echinodermata</taxon>
        <taxon>Eleutherozoa</taxon>
        <taxon>Echinozoa</taxon>
        <taxon>Echinoidea</taxon>
        <taxon>Euechinoidea</taxon>
        <taxon>Echinacea</taxon>
        <taxon>Camarodonta</taxon>
        <taxon>Echinidea</taxon>
        <taxon>Strongylocentrotidae</taxon>
        <taxon>Strongylocentrotus</taxon>
    </lineage>
</organism>
<evidence type="ECO:0000313" key="6">
    <source>
        <dbReference type="Proteomes" id="UP000007110"/>
    </source>
</evidence>
<feature type="compositionally biased region" description="Low complexity" evidence="4">
    <location>
        <begin position="295"/>
        <end position="312"/>
    </location>
</feature>
<reference evidence="6" key="1">
    <citation type="submission" date="2015-02" db="EMBL/GenBank/DDBJ databases">
        <title>Genome sequencing for Strongylocentrotus purpuratus.</title>
        <authorList>
            <person name="Murali S."/>
            <person name="Liu Y."/>
            <person name="Vee V."/>
            <person name="English A."/>
            <person name="Wang M."/>
            <person name="Skinner E."/>
            <person name="Han Y."/>
            <person name="Muzny D.M."/>
            <person name="Worley K.C."/>
            <person name="Gibbs R.A."/>
        </authorList>
    </citation>
    <scope>NUCLEOTIDE SEQUENCE</scope>
</reference>
<feature type="compositionally biased region" description="Basic and acidic residues" evidence="4">
    <location>
        <begin position="534"/>
        <end position="545"/>
    </location>
</feature>
<feature type="region of interest" description="Disordered" evidence="4">
    <location>
        <begin position="706"/>
        <end position="773"/>
    </location>
</feature>
<dbReference type="KEGG" id="spu:592762"/>
<dbReference type="PANTHER" id="PTHR21501:SF1">
    <property type="entry name" value="PROTEIN FAM-161"/>
    <property type="match status" value="1"/>
</dbReference>
<feature type="compositionally biased region" description="Basic and acidic residues" evidence="4">
    <location>
        <begin position="706"/>
        <end position="717"/>
    </location>
</feature>
<feature type="compositionally biased region" description="Basic and acidic residues" evidence="4">
    <location>
        <begin position="618"/>
        <end position="634"/>
    </location>
</feature>
<reference evidence="5" key="2">
    <citation type="submission" date="2021-01" db="UniProtKB">
        <authorList>
            <consortium name="EnsemblMetazoa"/>
        </authorList>
    </citation>
    <scope>IDENTIFICATION</scope>
</reference>
<keyword evidence="6" id="KW-1185">Reference proteome</keyword>
<feature type="region of interest" description="Disordered" evidence="4">
    <location>
        <begin position="1"/>
        <end position="65"/>
    </location>
</feature>
<keyword evidence="2 3" id="KW-0175">Coiled coil</keyword>
<feature type="region of interest" description="Disordered" evidence="4">
    <location>
        <begin position="534"/>
        <end position="685"/>
    </location>
</feature>
<dbReference type="Pfam" id="PF10595">
    <property type="entry name" value="FAM161A_B"/>
    <property type="match status" value="1"/>
</dbReference>
<dbReference type="PANTHER" id="PTHR21501">
    <property type="entry name" value="PROTEIN FAM-161"/>
    <property type="match status" value="1"/>
</dbReference>
<dbReference type="GeneID" id="592762"/>
<dbReference type="OrthoDB" id="2150121at2759"/>
<sequence>MATGHSLSMVTNSCVKRPRNPYSNLPESELDRDLARSREHKKDARLASYNGSNFHDDGQESFAQSHSMGFGVGSLDEDALIDQLTNDVENISSEDFYERLKELKEKHRVTLGSLEKRYNKKVSRKRQELENEVRNEMGGNGSANDWSLSMNYMNGIDKVKGMTKSGPVYVAEHEHKHMDDHMQTFNQSLPAWSALPRDNVRDMSSKPPSGRPQTAWTDDRPKSRSTARNGTHGLKQKPDWSDVTWSGSECSATTEDIISSVNTSLDLSLSKQPGSPAAVVDNMWEDFSIDSYATRSRSMSKASSRSSSTQQSKAKEWSPKITIPKPFTMSVRESSEERKKTRASMELEQARLDREKQEEIECQKKFKAKPVPAHTFLPLYDEIKDQQIEKSKKNREQSYKKLTSTQKPFNLTETKKHQRSASVPLSLKRSKTPSFKAKPVPRSVFDPTIDDQILEEEEYRKIRIKMRAEEMLRQSSLPPNMQIRGKEYTDGKMRMKMQKNREKQAFLTTEHKFRPQVNGEIPDYDELHRKFEEEVQRKKREKDPTVFEPFNLRTARIPSRKSRALLEMEEEEERQKEALRGSLSKSASLRRSIDMGDTLPSKTTNASELRKSALSKTQMERAERERKEVEQERQRRYKEKKLQRFITSKARANDTSQSLESTNREKLRQHRESERTREEEYERELQEMMTRIESRPLLFERESELNAKKRAERKYESALKSAGISEDFLERKGRSGATQILSGGGRDEESKSEASFNYDYDDYDDSPASDDDY</sequence>
<feature type="compositionally biased region" description="Basic and acidic residues" evidence="4">
    <location>
        <begin position="389"/>
        <end position="399"/>
    </location>
</feature>
<dbReference type="OMA" id="PRDNVRD"/>
<feature type="compositionally biased region" description="Polar residues" evidence="4">
    <location>
        <begin position="1"/>
        <end position="14"/>
    </location>
</feature>
<feature type="region of interest" description="Disordered" evidence="4">
    <location>
        <begin position="198"/>
        <end position="246"/>
    </location>
</feature>
<comment type="similarity">
    <text evidence="1">Belongs to the FAM161 family.</text>
</comment>
<feature type="compositionally biased region" description="Basic and acidic residues" evidence="4">
    <location>
        <begin position="662"/>
        <end position="685"/>
    </location>
</feature>
<dbReference type="InParanoid" id="A0A7M7RHA5"/>
<dbReference type="AlphaFoldDB" id="A0A7M7RHA5"/>
<evidence type="ECO:0008006" key="7">
    <source>
        <dbReference type="Google" id="ProtNLM"/>
    </source>
</evidence>
<feature type="region of interest" description="Disordered" evidence="4">
    <location>
        <begin position="389"/>
        <end position="443"/>
    </location>
</feature>
<dbReference type="Proteomes" id="UP000007110">
    <property type="component" value="Unassembled WGS sequence"/>
</dbReference>
<dbReference type="EnsemblMetazoa" id="XM_792268">
    <property type="protein sequence ID" value="XP_797361"/>
    <property type="gene ID" value="LOC592762"/>
</dbReference>
<accession>A0A7M7RHA5</accession>
<feature type="compositionally biased region" description="Basic and acidic residues" evidence="4">
    <location>
        <begin position="29"/>
        <end position="45"/>
    </location>
</feature>
<evidence type="ECO:0000313" key="5">
    <source>
        <dbReference type="EnsemblMetazoa" id="XP_797361"/>
    </source>
</evidence>
<evidence type="ECO:0000256" key="4">
    <source>
        <dbReference type="SAM" id="MobiDB-lite"/>
    </source>
</evidence>
<dbReference type="InterPro" id="IPR051655">
    <property type="entry name" value="FAM161"/>
</dbReference>
<name>A0A7M7RHA5_STRPU</name>
<dbReference type="RefSeq" id="XP_797361.2">
    <property type="nucleotide sequence ID" value="XM_792268.5"/>
</dbReference>
<proteinExistence type="inferred from homology"/>
<feature type="compositionally biased region" description="Polar residues" evidence="4">
    <location>
        <begin position="400"/>
        <end position="412"/>
    </location>
</feature>
<dbReference type="GO" id="GO:0044782">
    <property type="term" value="P:cilium organization"/>
    <property type="evidence" value="ECO:0000318"/>
    <property type="project" value="GO_Central"/>
</dbReference>
<feature type="region of interest" description="Disordered" evidence="4">
    <location>
        <begin position="295"/>
        <end position="318"/>
    </location>
</feature>
<evidence type="ECO:0000256" key="1">
    <source>
        <dbReference type="ARBA" id="ARBA00006663"/>
    </source>
</evidence>
<feature type="coiled-coil region" evidence="3">
    <location>
        <begin position="97"/>
        <end position="135"/>
    </location>
</feature>